<protein>
    <submittedName>
        <fullName evidence="5">ABC transporter substrate-binding protein</fullName>
    </submittedName>
</protein>
<name>A0A154L9N6_9PROT</name>
<evidence type="ECO:0000313" key="5">
    <source>
        <dbReference type="EMBL" id="KZB67991.1"/>
    </source>
</evidence>
<dbReference type="GO" id="GO:0046872">
    <property type="term" value="F:metal ion binding"/>
    <property type="evidence" value="ECO:0007669"/>
    <property type="project" value="UniProtKB-KW"/>
</dbReference>
<dbReference type="Gene3D" id="3.40.190.10">
    <property type="entry name" value="Periplasmic binding protein-like II"/>
    <property type="match status" value="1"/>
</dbReference>
<dbReference type="Proteomes" id="UP000076335">
    <property type="component" value="Unassembled WGS sequence"/>
</dbReference>
<dbReference type="PROSITE" id="PS51318">
    <property type="entry name" value="TAT"/>
    <property type="match status" value="1"/>
</dbReference>
<dbReference type="PANTHER" id="PTHR33376">
    <property type="match status" value="1"/>
</dbReference>
<feature type="binding site" evidence="3">
    <location>
        <position position="215"/>
    </location>
    <ligand>
        <name>substrate</name>
    </ligand>
</feature>
<evidence type="ECO:0000313" key="6">
    <source>
        <dbReference type="Proteomes" id="UP000076335"/>
    </source>
</evidence>
<feature type="binding site" evidence="3">
    <location>
        <position position="241"/>
    </location>
    <ligand>
        <name>substrate</name>
    </ligand>
</feature>
<feature type="binding site" evidence="3">
    <location>
        <position position="216"/>
    </location>
    <ligand>
        <name>Na(+)</name>
        <dbReference type="ChEBI" id="CHEBI:29101"/>
    </ligand>
</feature>
<feature type="binding site" evidence="2">
    <location>
        <position position="157"/>
    </location>
    <ligand>
        <name>substrate</name>
    </ligand>
</feature>
<dbReference type="CDD" id="cd13604">
    <property type="entry name" value="PBP2_TRAP_ketoacid_lactate_like"/>
    <property type="match status" value="1"/>
</dbReference>
<keyword evidence="3" id="KW-0479">Metal-binding</keyword>
<evidence type="ECO:0000256" key="2">
    <source>
        <dbReference type="PIRSR" id="PIRSR039026-1"/>
    </source>
</evidence>
<accession>A0A154L9N6</accession>
<keyword evidence="1 4" id="KW-0732">Signal</keyword>
<dbReference type="InterPro" id="IPR018389">
    <property type="entry name" value="DctP_fam"/>
</dbReference>
<organism evidence="5 6">
    <name type="scientific">Thalassospira lucentensis</name>
    <dbReference type="NCBI Taxonomy" id="168935"/>
    <lineage>
        <taxon>Bacteria</taxon>
        <taxon>Pseudomonadati</taxon>
        <taxon>Pseudomonadota</taxon>
        <taxon>Alphaproteobacteria</taxon>
        <taxon>Rhodospirillales</taxon>
        <taxon>Thalassospiraceae</taxon>
        <taxon>Thalassospira</taxon>
    </lineage>
</organism>
<dbReference type="RefSeq" id="WP_062948722.1">
    <property type="nucleotide sequence ID" value="NZ_CP136684.1"/>
</dbReference>
<evidence type="ECO:0000256" key="4">
    <source>
        <dbReference type="SAM" id="SignalP"/>
    </source>
</evidence>
<dbReference type="NCBIfam" id="NF037995">
    <property type="entry name" value="TRAP_S1"/>
    <property type="match status" value="1"/>
</dbReference>
<sequence>MKRRQFLSGAAVAGATAAVASTFAKPAIAQEVREWRMVTTWPKNFPGLGTGANLLAEYINKASNGRMNVTVFGAGEIVPAFEAIDAVGNGTVEMGHGAPYYWKGKVDATQYIAAMPFGLNAQEQNAWFQWGGGQELADKVYSELNCKFFPSGNTGTQMGGWFNKEMNTIDDYKGLKMRIPGLGGEVVKAAGGNVVNLPGGEIPPALQSGAIDATEWVGPYNDLAFGLYKSAKFYYYPGWHEPATVLDNFINLDAWNSLPDDLKAIVEQANRAVNQMVLSEFTARNNQALQTLRDKHNVDVRPFSDDILTNLGALSGTVLRDLVASNPLSQEVFESLIAFRTQSIGWSKFSESAFAQARILPFKY</sequence>
<feature type="binding site" evidence="2">
    <location>
        <position position="178"/>
    </location>
    <ligand>
        <name>substrate</name>
    </ligand>
</feature>
<dbReference type="GO" id="GO:0031317">
    <property type="term" value="C:tripartite ATP-independent periplasmic transporter complex"/>
    <property type="evidence" value="ECO:0007669"/>
    <property type="project" value="InterPro"/>
</dbReference>
<feature type="signal peptide" evidence="4">
    <location>
        <begin position="1"/>
        <end position="29"/>
    </location>
</feature>
<gene>
    <name evidence="5" type="ORF">AUP42_10965</name>
</gene>
<evidence type="ECO:0000256" key="3">
    <source>
        <dbReference type="PIRSR" id="PIRSR039026-2"/>
    </source>
</evidence>
<dbReference type="InterPro" id="IPR006311">
    <property type="entry name" value="TAT_signal"/>
</dbReference>
<dbReference type="AlphaFoldDB" id="A0A154L9N6"/>
<proteinExistence type="predicted"/>
<dbReference type="Gene3D" id="3.40.190.170">
    <property type="entry name" value="Bacterial extracellular solute-binding protein, family 7"/>
    <property type="match status" value="1"/>
</dbReference>
<dbReference type="PANTHER" id="PTHR33376:SF5">
    <property type="entry name" value="EXTRACYTOPLASMIC SOLUTE RECEPTOR PROTEIN"/>
    <property type="match status" value="1"/>
</dbReference>
<dbReference type="PIRSF" id="PIRSF039026">
    <property type="entry name" value="SiaP"/>
    <property type="match status" value="1"/>
</dbReference>
<dbReference type="OrthoDB" id="9780733at2"/>
<dbReference type="InterPro" id="IPR026289">
    <property type="entry name" value="SBP_TakP-like"/>
</dbReference>
<reference evidence="5 6" key="1">
    <citation type="submission" date="2015-12" db="EMBL/GenBank/DDBJ databases">
        <title>Genome sequence of Thalassospira lucentensis MCCC 1A02072.</title>
        <authorList>
            <person name="Lu L."/>
            <person name="Lai Q."/>
            <person name="Shao Z."/>
            <person name="Qian P."/>
        </authorList>
    </citation>
    <scope>NUCLEOTIDE SEQUENCE [LARGE SCALE GENOMIC DNA]</scope>
    <source>
        <strain evidence="5 6">MCCC 1A02072</strain>
    </source>
</reference>
<comment type="caution">
    <text evidence="5">The sequence shown here is derived from an EMBL/GenBank/DDBJ whole genome shotgun (WGS) entry which is preliminary data.</text>
</comment>
<feature type="chain" id="PRO_5007596989" evidence="4">
    <location>
        <begin position="30"/>
        <end position="364"/>
    </location>
</feature>
<dbReference type="Pfam" id="PF03480">
    <property type="entry name" value="DctP"/>
    <property type="match status" value="1"/>
</dbReference>
<dbReference type="GO" id="GO:0055085">
    <property type="term" value="P:transmembrane transport"/>
    <property type="evidence" value="ECO:0007669"/>
    <property type="project" value="InterPro"/>
</dbReference>
<dbReference type="InterPro" id="IPR038404">
    <property type="entry name" value="TRAP_DctP_sf"/>
</dbReference>
<evidence type="ECO:0000256" key="1">
    <source>
        <dbReference type="ARBA" id="ARBA00022729"/>
    </source>
</evidence>
<dbReference type="EMBL" id="LPVY01000003">
    <property type="protein sequence ID" value="KZB67991.1"/>
    <property type="molecule type" value="Genomic_DNA"/>
</dbReference>